<name>A0A926I775_9FIRM</name>
<protein>
    <recommendedName>
        <fullName evidence="5">Acetyltransferase</fullName>
        <ecNumber evidence="5">2.3.1.-</ecNumber>
    </recommendedName>
</protein>
<evidence type="ECO:0000259" key="6">
    <source>
        <dbReference type="SMART" id="SM01266"/>
    </source>
</evidence>
<evidence type="ECO:0000256" key="3">
    <source>
        <dbReference type="ARBA" id="ARBA00022737"/>
    </source>
</evidence>
<keyword evidence="4 5" id="KW-0012">Acyltransferase</keyword>
<gene>
    <name evidence="7" type="ORF">H8710_06500</name>
</gene>
<dbReference type="InterPro" id="IPR024688">
    <property type="entry name" value="Mac_dom"/>
</dbReference>
<feature type="domain" description="Maltose/galactoside acetyltransferase" evidence="6">
    <location>
        <begin position="4"/>
        <end position="58"/>
    </location>
</feature>
<dbReference type="Gene3D" id="2.160.10.10">
    <property type="entry name" value="Hexapeptide repeat proteins"/>
    <property type="match status" value="1"/>
</dbReference>
<dbReference type="InterPro" id="IPR011004">
    <property type="entry name" value="Trimer_LpxA-like_sf"/>
</dbReference>
<dbReference type="InterPro" id="IPR001451">
    <property type="entry name" value="Hexapep"/>
</dbReference>
<sequence length="213" mass="23292">MHPEEKIKAGVLFSPAEPELKALKRKAHNLNVDYNNTYEDEEEKRASILAQMLGAFGEGGRIQGPIAFHYGIHTKIGKNFFANFNFTVQDDGEVTIGDNCNFGPNVTIVTPIHPMLPDERRAMLTAEGEKKLLCYAKPVHIGNDCWFGASVTVCPGVTIGDNCVIGAGSVVTRDIPANSFAAGVPCRVIREITEKDSMKYLPEILADNSVIEK</sequence>
<dbReference type="GO" id="GO:0008870">
    <property type="term" value="F:galactoside O-acetyltransferase activity"/>
    <property type="evidence" value="ECO:0007669"/>
    <property type="project" value="TreeGrafter"/>
</dbReference>
<evidence type="ECO:0000313" key="8">
    <source>
        <dbReference type="Proteomes" id="UP000610760"/>
    </source>
</evidence>
<dbReference type="FunFam" id="2.160.10.10:FF:000025">
    <property type="entry name" value="Hexapeptide-repeat containing-acetyltransferase"/>
    <property type="match status" value="1"/>
</dbReference>
<reference evidence="7" key="1">
    <citation type="submission" date="2020-08" db="EMBL/GenBank/DDBJ databases">
        <title>Genome public.</title>
        <authorList>
            <person name="Liu C."/>
            <person name="Sun Q."/>
        </authorList>
    </citation>
    <scope>NUCLEOTIDE SEQUENCE</scope>
    <source>
        <strain evidence="7">NSJ-33</strain>
    </source>
</reference>
<comment type="caution">
    <text evidence="7">The sequence shown here is derived from an EMBL/GenBank/DDBJ whole genome shotgun (WGS) entry which is preliminary data.</text>
</comment>
<dbReference type="InterPro" id="IPR039369">
    <property type="entry name" value="LacA-like"/>
</dbReference>
<dbReference type="CDD" id="cd03357">
    <property type="entry name" value="LbH_MAT_GAT"/>
    <property type="match status" value="1"/>
</dbReference>
<dbReference type="Proteomes" id="UP000610760">
    <property type="component" value="Unassembled WGS sequence"/>
</dbReference>
<dbReference type="EMBL" id="JACRSV010000001">
    <property type="protein sequence ID" value="MBC8559724.1"/>
    <property type="molecule type" value="Genomic_DNA"/>
</dbReference>
<evidence type="ECO:0000256" key="5">
    <source>
        <dbReference type="RuleBase" id="RU367021"/>
    </source>
</evidence>
<dbReference type="RefSeq" id="WP_249294656.1">
    <property type="nucleotide sequence ID" value="NZ_JACRSV010000001.1"/>
</dbReference>
<dbReference type="EC" id="2.3.1.-" evidence="5"/>
<dbReference type="SUPFAM" id="SSF51161">
    <property type="entry name" value="Trimeric LpxA-like enzymes"/>
    <property type="match status" value="1"/>
</dbReference>
<accession>A0A926I775</accession>
<evidence type="ECO:0000256" key="1">
    <source>
        <dbReference type="ARBA" id="ARBA00007274"/>
    </source>
</evidence>
<dbReference type="PANTHER" id="PTHR43017:SF1">
    <property type="entry name" value="ACETYLTRANSFERASE YJL218W-RELATED"/>
    <property type="match status" value="1"/>
</dbReference>
<dbReference type="AlphaFoldDB" id="A0A926I775"/>
<dbReference type="Pfam" id="PF12464">
    <property type="entry name" value="Mac"/>
    <property type="match status" value="1"/>
</dbReference>
<dbReference type="Pfam" id="PF14602">
    <property type="entry name" value="Hexapep_2"/>
    <property type="match status" value="2"/>
</dbReference>
<dbReference type="PANTHER" id="PTHR43017">
    <property type="entry name" value="GALACTOSIDE O-ACETYLTRANSFERASE"/>
    <property type="match status" value="1"/>
</dbReference>
<proteinExistence type="inferred from homology"/>
<dbReference type="SMART" id="SM01266">
    <property type="entry name" value="Mac"/>
    <property type="match status" value="1"/>
</dbReference>
<keyword evidence="3" id="KW-0677">Repeat</keyword>
<evidence type="ECO:0000313" key="7">
    <source>
        <dbReference type="EMBL" id="MBC8559724.1"/>
    </source>
</evidence>
<organism evidence="7 8">
    <name type="scientific">Fumia xinanensis</name>
    <dbReference type="NCBI Taxonomy" id="2763659"/>
    <lineage>
        <taxon>Bacteria</taxon>
        <taxon>Bacillati</taxon>
        <taxon>Bacillota</taxon>
        <taxon>Clostridia</taxon>
        <taxon>Eubacteriales</taxon>
        <taxon>Oscillospiraceae</taxon>
        <taxon>Fumia</taxon>
    </lineage>
</organism>
<keyword evidence="8" id="KW-1185">Reference proteome</keyword>
<evidence type="ECO:0000256" key="4">
    <source>
        <dbReference type="ARBA" id="ARBA00023315"/>
    </source>
</evidence>
<keyword evidence="2 5" id="KW-0808">Transferase</keyword>
<comment type="similarity">
    <text evidence="1 5">Belongs to the transferase hexapeptide repeat family.</text>
</comment>
<evidence type="ECO:0000256" key="2">
    <source>
        <dbReference type="ARBA" id="ARBA00022679"/>
    </source>
</evidence>